<sequence length="113" mass="13294">MGVSYKRIGEYSFMMVTDDEGTTYYCMEDVAYYLHKSHDIILTEDNWNCVDDEWVFWHELNILTKLDGSFYYDQIDDMVLFVTREGLKRLLTNTFDGADSIIDNLLDDDGIEC</sequence>
<proteinExistence type="predicted"/>
<evidence type="ECO:0000313" key="1">
    <source>
        <dbReference type="EMBL" id="APO13989.1"/>
    </source>
</evidence>
<name>A0A1L5JH63_9BBAC</name>
<organism evidence="1 2">
    <name type="scientific">Plodia interpunctella granulovirus</name>
    <dbReference type="NCBI Taxonomy" id="262175"/>
    <lineage>
        <taxon>Viruses</taxon>
        <taxon>Viruses incertae sedis</taxon>
        <taxon>Naldaviricetes</taxon>
        <taxon>Lefavirales</taxon>
        <taxon>Baculoviridae</taxon>
        <taxon>Betabaculovirus</taxon>
        <taxon>Betabaculovirus plinterpunctellae</taxon>
    </lineage>
</organism>
<evidence type="ECO:0000313" key="2">
    <source>
        <dbReference type="Proteomes" id="UP000204293"/>
    </source>
</evidence>
<dbReference type="KEGG" id="vg:30685109"/>
<dbReference type="RefSeq" id="YP_009330237.1">
    <property type="nucleotide sequence ID" value="NC_032255.1"/>
</dbReference>
<dbReference type="Proteomes" id="UP000204293">
    <property type="component" value="Segment"/>
</dbReference>
<accession>A0A1L5JH63</accession>
<keyword evidence="2" id="KW-1185">Reference proteome</keyword>
<dbReference type="EMBL" id="KX151395">
    <property type="protein sequence ID" value="APO13989.1"/>
    <property type="molecule type" value="Genomic_DNA"/>
</dbReference>
<reference evidence="1 2" key="1">
    <citation type="submission" date="2016-04" db="EMBL/GenBank/DDBJ databases">
        <title>Sequence analysis of the Plodia interpunctella granulovirus genome: Discovery of an unusual inhibitor-of-apoptosis (IAP) gene.</title>
        <authorList>
            <person name="Harrison R.L."/>
            <person name="Rowley D.L."/>
            <person name="Funk C.J."/>
        </authorList>
    </citation>
    <scope>NUCLEOTIDE SEQUENCE [LARGE SCALE GENOMIC DNA]</scope>
    <source>
        <strain evidence="1">Cambridge</strain>
    </source>
</reference>
<protein>
    <submittedName>
        <fullName evidence="1">ORF105</fullName>
    </submittedName>
</protein>
<dbReference type="GeneID" id="30685109"/>